<protein>
    <submittedName>
        <fullName evidence="5">DeoR/GlpR transcriptional regulator</fullName>
    </submittedName>
</protein>
<dbReference type="GO" id="GO:0003700">
    <property type="term" value="F:DNA-binding transcription factor activity"/>
    <property type="evidence" value="ECO:0007669"/>
    <property type="project" value="InterPro"/>
</dbReference>
<organism evidence="5 6">
    <name type="scientific">Chengkuizengella marina</name>
    <dbReference type="NCBI Taxonomy" id="2507566"/>
    <lineage>
        <taxon>Bacteria</taxon>
        <taxon>Bacillati</taxon>
        <taxon>Bacillota</taxon>
        <taxon>Bacilli</taxon>
        <taxon>Bacillales</taxon>
        <taxon>Paenibacillaceae</taxon>
        <taxon>Chengkuizengella</taxon>
    </lineage>
</organism>
<dbReference type="InterPro" id="IPR036388">
    <property type="entry name" value="WH-like_DNA-bd_sf"/>
</dbReference>
<proteinExistence type="predicted"/>
<dbReference type="PANTHER" id="PTHR41247:SF1">
    <property type="entry name" value="HTH-TYPE TRANSCRIPTIONAL REPRESSOR YCNK"/>
    <property type="match status" value="1"/>
</dbReference>
<keyword evidence="2" id="KW-0238">DNA-binding</keyword>
<evidence type="ECO:0000256" key="1">
    <source>
        <dbReference type="ARBA" id="ARBA00023015"/>
    </source>
</evidence>
<dbReference type="RefSeq" id="WP_160645762.1">
    <property type="nucleotide sequence ID" value="NZ_SIJB01000019.1"/>
</dbReference>
<dbReference type="PROSITE" id="PS00894">
    <property type="entry name" value="HTH_DEOR_1"/>
    <property type="match status" value="1"/>
</dbReference>
<dbReference type="Gene3D" id="1.10.10.10">
    <property type="entry name" value="Winged helix-like DNA-binding domain superfamily/Winged helix DNA-binding domain"/>
    <property type="match status" value="1"/>
</dbReference>
<dbReference type="SUPFAM" id="SSF46785">
    <property type="entry name" value="Winged helix' DNA-binding domain"/>
    <property type="match status" value="1"/>
</dbReference>
<keyword evidence="6" id="KW-1185">Reference proteome</keyword>
<evidence type="ECO:0000256" key="3">
    <source>
        <dbReference type="ARBA" id="ARBA00023163"/>
    </source>
</evidence>
<dbReference type="InterPro" id="IPR018356">
    <property type="entry name" value="Tscrpt_reg_HTH_DeoR_CS"/>
</dbReference>
<dbReference type="Proteomes" id="UP000448943">
    <property type="component" value="Unassembled WGS sequence"/>
</dbReference>
<keyword evidence="3" id="KW-0804">Transcription</keyword>
<feature type="domain" description="HTH deoR-type" evidence="4">
    <location>
        <begin position="3"/>
        <end position="58"/>
    </location>
</feature>
<comment type="caution">
    <text evidence="5">The sequence shown here is derived from an EMBL/GenBank/DDBJ whole genome shotgun (WGS) entry which is preliminary data.</text>
</comment>
<evidence type="ECO:0000313" key="6">
    <source>
        <dbReference type="Proteomes" id="UP000448943"/>
    </source>
</evidence>
<accession>A0A6N9Q197</accession>
<dbReference type="Pfam" id="PF08220">
    <property type="entry name" value="HTH_DeoR"/>
    <property type="match status" value="1"/>
</dbReference>
<evidence type="ECO:0000259" key="4">
    <source>
        <dbReference type="PROSITE" id="PS51000"/>
    </source>
</evidence>
<dbReference type="InterPro" id="IPR008719">
    <property type="entry name" value="N2O_reductase_NosL"/>
</dbReference>
<dbReference type="PRINTS" id="PR00037">
    <property type="entry name" value="HTHLACR"/>
</dbReference>
<name>A0A6N9Q197_9BACL</name>
<dbReference type="InterPro" id="IPR036390">
    <property type="entry name" value="WH_DNA-bd_sf"/>
</dbReference>
<dbReference type="InterPro" id="IPR011991">
    <property type="entry name" value="ArsR-like_HTH"/>
</dbReference>
<sequence length="191" mass="21897">MLPSERRKQILNYIREKKSLKIVQLSEWLGVSEMTIHRDIKPLVEEGLIIKTFGGISLNQERNEVNKQDCVYCYSPINQRLAYRLILQDQRIETTCCAHCGLLRHKQLGDEVLQAICPDFLMQTTISTTSAWFLMDTSLDLGCCQPQVLSFQHKEHASKFALGFGGTIYSFSEALHLVFNQMQSKNKGCCY</sequence>
<keyword evidence="1" id="KW-0805">Transcription regulation</keyword>
<dbReference type="EMBL" id="SIJB01000019">
    <property type="protein sequence ID" value="NBI28962.1"/>
    <property type="molecule type" value="Genomic_DNA"/>
</dbReference>
<dbReference type="PANTHER" id="PTHR41247">
    <property type="entry name" value="HTH-TYPE TRANSCRIPTIONAL REPRESSOR YCNK"/>
    <property type="match status" value="1"/>
</dbReference>
<dbReference type="GO" id="GO:0003677">
    <property type="term" value="F:DNA binding"/>
    <property type="evidence" value="ECO:0007669"/>
    <property type="project" value="UniProtKB-KW"/>
</dbReference>
<evidence type="ECO:0000313" key="5">
    <source>
        <dbReference type="EMBL" id="NBI28962.1"/>
    </source>
</evidence>
<dbReference type="CDD" id="cd00090">
    <property type="entry name" value="HTH_ARSR"/>
    <property type="match status" value="1"/>
</dbReference>
<gene>
    <name evidence="5" type="ORF">ERL59_08315</name>
</gene>
<evidence type="ECO:0000256" key="2">
    <source>
        <dbReference type="ARBA" id="ARBA00023125"/>
    </source>
</evidence>
<reference evidence="5 6" key="1">
    <citation type="submission" date="2019-01" db="EMBL/GenBank/DDBJ databases">
        <title>Chengkuizengella sp. nov., isolated from deep-sea sediment of East Pacific Ocean.</title>
        <authorList>
            <person name="Yang J."/>
            <person name="Lai Q."/>
            <person name="Shao Z."/>
        </authorList>
    </citation>
    <scope>NUCLEOTIDE SEQUENCE [LARGE SCALE GENOMIC DNA]</scope>
    <source>
        <strain evidence="5 6">YPA3-1-1</strain>
    </source>
</reference>
<dbReference type="SUPFAM" id="SSF160387">
    <property type="entry name" value="NosL/MerB-like"/>
    <property type="match status" value="1"/>
</dbReference>
<dbReference type="OrthoDB" id="9797223at2"/>
<dbReference type="InterPro" id="IPR001034">
    <property type="entry name" value="DeoR_HTH"/>
</dbReference>
<dbReference type="PROSITE" id="PS51000">
    <property type="entry name" value="HTH_DEOR_2"/>
    <property type="match status" value="1"/>
</dbReference>
<dbReference type="AlphaFoldDB" id="A0A6N9Q197"/>
<dbReference type="SMART" id="SM00420">
    <property type="entry name" value="HTH_DEOR"/>
    <property type="match status" value="1"/>
</dbReference>